<feature type="transmembrane region" description="Helical" evidence="2">
    <location>
        <begin position="46"/>
        <end position="64"/>
    </location>
</feature>
<dbReference type="RefSeq" id="WP_161827134.1">
    <property type="nucleotide sequence ID" value="NZ_WVIC01000063.1"/>
</dbReference>
<feature type="transmembrane region" description="Helical" evidence="2">
    <location>
        <begin position="7"/>
        <end position="26"/>
    </location>
</feature>
<accession>A0A8K2A9X6</accession>
<proteinExistence type="predicted"/>
<evidence type="ECO:0000313" key="4">
    <source>
        <dbReference type="Proteomes" id="UP000607397"/>
    </source>
</evidence>
<dbReference type="Proteomes" id="UP000607397">
    <property type="component" value="Unassembled WGS sequence"/>
</dbReference>
<name>A0A8K2A9X6_9CYAN</name>
<protein>
    <submittedName>
        <fullName evidence="3">Uncharacterized protein</fullName>
    </submittedName>
</protein>
<keyword evidence="2" id="KW-0472">Membrane</keyword>
<evidence type="ECO:0000313" key="3">
    <source>
        <dbReference type="EMBL" id="NCJ08665.1"/>
    </source>
</evidence>
<keyword evidence="4" id="KW-1185">Reference proteome</keyword>
<dbReference type="EMBL" id="WVIC01000063">
    <property type="protein sequence ID" value="NCJ08665.1"/>
    <property type="molecule type" value="Genomic_DNA"/>
</dbReference>
<keyword evidence="2" id="KW-1133">Transmembrane helix</keyword>
<feature type="region of interest" description="Disordered" evidence="1">
    <location>
        <begin position="75"/>
        <end position="145"/>
    </location>
</feature>
<gene>
    <name evidence="3" type="ORF">GS597_19575</name>
</gene>
<organism evidence="3 4">
    <name type="scientific">Petrachloros mirabilis ULC683</name>
    <dbReference type="NCBI Taxonomy" id="2781853"/>
    <lineage>
        <taxon>Bacteria</taxon>
        <taxon>Bacillati</taxon>
        <taxon>Cyanobacteriota</taxon>
        <taxon>Cyanophyceae</taxon>
        <taxon>Synechococcales</taxon>
        <taxon>Petrachlorosaceae</taxon>
        <taxon>Petrachloros</taxon>
        <taxon>Petrachloros mirabilis</taxon>
    </lineage>
</organism>
<keyword evidence="2" id="KW-0812">Transmembrane</keyword>
<comment type="caution">
    <text evidence="3">The sequence shown here is derived from an EMBL/GenBank/DDBJ whole genome shotgun (WGS) entry which is preliminary data.</text>
</comment>
<evidence type="ECO:0000256" key="1">
    <source>
        <dbReference type="SAM" id="MobiDB-lite"/>
    </source>
</evidence>
<evidence type="ECO:0000256" key="2">
    <source>
        <dbReference type="SAM" id="Phobius"/>
    </source>
</evidence>
<reference evidence="3" key="1">
    <citation type="submission" date="2019-12" db="EMBL/GenBank/DDBJ databases">
        <title>High-Quality draft genome sequences of three cyanobacteria isolated from the limestone walls of the Old Cathedral of Coimbra.</title>
        <authorList>
            <person name="Tiago I."/>
            <person name="Soares F."/>
            <person name="Portugal A."/>
        </authorList>
    </citation>
    <scope>NUCLEOTIDE SEQUENCE [LARGE SCALE GENOMIC DNA]</scope>
    <source>
        <strain evidence="3">C</strain>
    </source>
</reference>
<dbReference type="AlphaFoldDB" id="A0A8K2A9X6"/>
<sequence>MSRWINLLALLPSTSLTLLVISIAFLRFYDETDFLFLGQLAHPRLWSNQLTVAALLVAVVNLGVEWNRRNRETDRLDEAEADRAKAERRRAEDERHRAEDKRRRAEERREDQARAEAERAEEKQRRVEEKQRRIGESEQAARRARVEVERDLASLSFLLDPSEQNRDALTQTIALLSEYRDSL</sequence>